<comment type="caution">
    <text evidence="2">The sequence shown here is derived from an EMBL/GenBank/DDBJ whole genome shotgun (WGS) entry which is preliminary data.</text>
</comment>
<name>A0A5P0YZ84_9ACTN</name>
<protein>
    <submittedName>
        <fullName evidence="2">Extracellular solute-binding protein</fullName>
    </submittedName>
</protein>
<evidence type="ECO:0000256" key="1">
    <source>
        <dbReference type="SAM" id="SignalP"/>
    </source>
</evidence>
<sequence>MKHITKTRLSVLAGAFAIAFGAHAAEITVVNFGGANGDAQKAAFNKPFEAQTGNKVTVVEYNGEQAKIKAMVEAKHVNWDVVEVESGDIGRGCDEGLFEKLDWSK</sequence>
<dbReference type="OrthoDB" id="9815444at2"/>
<keyword evidence="3" id="KW-1185">Reference proteome</keyword>
<dbReference type="SUPFAM" id="SSF53850">
    <property type="entry name" value="Periplasmic binding protein-like II"/>
    <property type="match status" value="1"/>
</dbReference>
<reference evidence="2 3" key="1">
    <citation type="submission" date="2019-10" db="EMBL/GenBank/DDBJ databases">
        <title>Streptomyces sp. nov., a novel actinobacterium isolated from alkaline environment.</title>
        <authorList>
            <person name="Golinska P."/>
        </authorList>
    </citation>
    <scope>NUCLEOTIDE SEQUENCE [LARGE SCALE GENOMIC DNA]</scope>
    <source>
        <strain evidence="2 3">OF1</strain>
    </source>
</reference>
<dbReference type="InterPro" id="IPR006059">
    <property type="entry name" value="SBP"/>
</dbReference>
<feature type="signal peptide" evidence="1">
    <location>
        <begin position="1"/>
        <end position="24"/>
    </location>
</feature>
<proteinExistence type="predicted"/>
<accession>A0A5P0YZ84</accession>
<evidence type="ECO:0000313" key="3">
    <source>
        <dbReference type="Proteomes" id="UP000320857"/>
    </source>
</evidence>
<dbReference type="EMBL" id="VJYK02000714">
    <property type="protein sequence ID" value="MQS05568.1"/>
    <property type="molecule type" value="Genomic_DNA"/>
</dbReference>
<dbReference type="AlphaFoldDB" id="A0A5P0YZ84"/>
<dbReference type="Proteomes" id="UP000320857">
    <property type="component" value="Unassembled WGS sequence"/>
</dbReference>
<organism evidence="2 3">
    <name type="scientific">Streptomyces alkaliterrae</name>
    <dbReference type="NCBI Taxonomy" id="2213162"/>
    <lineage>
        <taxon>Bacteria</taxon>
        <taxon>Bacillati</taxon>
        <taxon>Actinomycetota</taxon>
        <taxon>Actinomycetes</taxon>
        <taxon>Kitasatosporales</taxon>
        <taxon>Streptomycetaceae</taxon>
        <taxon>Streptomyces</taxon>
    </lineage>
</organism>
<keyword evidence="1" id="KW-0732">Signal</keyword>
<dbReference type="Gene3D" id="3.40.190.10">
    <property type="entry name" value="Periplasmic binding protein-like II"/>
    <property type="match status" value="1"/>
</dbReference>
<feature type="non-terminal residue" evidence="2">
    <location>
        <position position="105"/>
    </location>
</feature>
<feature type="chain" id="PRO_5024402346" evidence="1">
    <location>
        <begin position="25"/>
        <end position="105"/>
    </location>
</feature>
<gene>
    <name evidence="2" type="ORF">FNX44_027820</name>
</gene>
<evidence type="ECO:0000313" key="2">
    <source>
        <dbReference type="EMBL" id="MQS05568.1"/>
    </source>
</evidence>
<dbReference type="Pfam" id="PF13416">
    <property type="entry name" value="SBP_bac_8"/>
    <property type="match status" value="1"/>
</dbReference>